<dbReference type="InterPro" id="IPR016166">
    <property type="entry name" value="FAD-bd_PCMH"/>
</dbReference>
<keyword evidence="21" id="KW-1185">Reference proteome</keyword>
<dbReference type="GO" id="GO:0071555">
    <property type="term" value="P:cell wall organization"/>
    <property type="evidence" value="ECO:0007669"/>
    <property type="project" value="UniProtKB-KW"/>
</dbReference>
<evidence type="ECO:0000256" key="18">
    <source>
        <dbReference type="SAM" id="MobiDB-lite"/>
    </source>
</evidence>
<feature type="region of interest" description="Disordered" evidence="18">
    <location>
        <begin position="271"/>
        <end position="295"/>
    </location>
</feature>
<dbReference type="Gene3D" id="3.30.43.10">
    <property type="entry name" value="Uridine Diphospho-n-acetylenolpyruvylglucosamine Reductase, domain 2"/>
    <property type="match status" value="1"/>
</dbReference>
<keyword evidence="14 17" id="KW-0131">Cell cycle</keyword>
<dbReference type="InterPro" id="IPR036318">
    <property type="entry name" value="FAD-bd_PCMH-like_sf"/>
</dbReference>
<dbReference type="Gene3D" id="3.30.465.10">
    <property type="match status" value="1"/>
</dbReference>
<sequence length="409" mass="44301">MNTSDTPRDMPRFADVTTMEVGGRISEFVEPDSRASFLEAIIMADVMGKKLCVIGGGSNMLVSDEDFDGVVVRDKRRQISVLDEAAPVEEGAPHTTTVSATAGVHWDDFVSYCVRMGLAGVEALSGIPGTVGASVVQNIGAYGQEVASVVTAVEVWDREEKAVKTFSREDMDFGYRHSLLKATMYEHGPHTAPTQFYPSPRYIVLEVTFTLLHAQTNAVGMEQLARALGVNVGESFSIQHIRDAVLQIRDAKGMLEDVHRYENPWMVGTVESAPGTALDEGPEGSPESSPEDRNKYSCGSFFMNPLLSQDEADKLPADAPRFPAVDEQGRDVVKTSAAWLIDHAGFKAGYKVAEDSTAGLSTKHTLALTNRGGAQTSDILQLARTIREGVRNTYGVTLVPEPVFIGVEL</sequence>
<dbReference type="SUPFAM" id="SSF56176">
    <property type="entry name" value="FAD-binding/transporter-associated domain-like"/>
    <property type="match status" value="1"/>
</dbReference>
<comment type="caution">
    <text evidence="20">The sequence shown here is derived from an EMBL/GenBank/DDBJ whole genome shotgun (WGS) entry which is preliminary data.</text>
</comment>
<dbReference type="InterPro" id="IPR016169">
    <property type="entry name" value="FAD-bd_PCMH_sub2"/>
</dbReference>
<keyword evidence="11 17" id="KW-0133">Cell shape</keyword>
<evidence type="ECO:0000256" key="14">
    <source>
        <dbReference type="ARBA" id="ARBA00023306"/>
    </source>
</evidence>
<evidence type="ECO:0000313" key="21">
    <source>
        <dbReference type="Proteomes" id="UP000243657"/>
    </source>
</evidence>
<evidence type="ECO:0000256" key="3">
    <source>
        <dbReference type="ARBA" id="ARBA00004496"/>
    </source>
</evidence>
<dbReference type="InterPro" id="IPR011601">
    <property type="entry name" value="MurB_C"/>
</dbReference>
<evidence type="ECO:0000256" key="17">
    <source>
        <dbReference type="HAMAP-Rule" id="MF_00037"/>
    </source>
</evidence>
<evidence type="ECO:0000256" key="16">
    <source>
        <dbReference type="ARBA" id="ARBA00048914"/>
    </source>
</evidence>
<reference evidence="20 21" key="1">
    <citation type="journal article" date="2017" name="BMC Genomics">
        <title>Comparative genomic and phylogenomic analyses of the Bifidobacteriaceae family.</title>
        <authorList>
            <person name="Lugli G.A."/>
            <person name="Milani C."/>
            <person name="Turroni F."/>
            <person name="Duranti S."/>
            <person name="Mancabelli L."/>
            <person name="Mangifesta M."/>
            <person name="Ferrario C."/>
            <person name="Modesto M."/>
            <person name="Mattarelli P."/>
            <person name="Jiri K."/>
            <person name="van Sinderen D."/>
            <person name="Ventura M."/>
        </authorList>
    </citation>
    <scope>NUCLEOTIDE SEQUENCE [LARGE SCALE GENOMIC DNA]</scope>
    <source>
        <strain evidence="20 21">DSM 24762</strain>
    </source>
</reference>
<dbReference type="EC" id="1.3.1.98" evidence="17"/>
<dbReference type="InterPro" id="IPR016167">
    <property type="entry name" value="FAD-bd_PCMH_sub1"/>
</dbReference>
<feature type="active site" evidence="17">
    <location>
        <position position="176"/>
    </location>
</feature>
<comment type="cofactor">
    <cofactor evidence="1 17">
        <name>FAD</name>
        <dbReference type="ChEBI" id="CHEBI:57692"/>
    </cofactor>
</comment>
<comment type="subcellular location">
    <subcellularLocation>
        <location evidence="3 17">Cytoplasm</location>
    </subcellularLocation>
</comment>
<evidence type="ECO:0000256" key="1">
    <source>
        <dbReference type="ARBA" id="ARBA00001974"/>
    </source>
</evidence>
<dbReference type="Pfam" id="PF02873">
    <property type="entry name" value="MurB_C"/>
    <property type="match status" value="1"/>
</dbReference>
<evidence type="ECO:0000256" key="9">
    <source>
        <dbReference type="ARBA" id="ARBA00022827"/>
    </source>
</evidence>
<evidence type="ECO:0000256" key="7">
    <source>
        <dbReference type="ARBA" id="ARBA00022618"/>
    </source>
</evidence>
<dbReference type="PROSITE" id="PS51387">
    <property type="entry name" value="FAD_PCMH"/>
    <property type="match status" value="1"/>
</dbReference>
<evidence type="ECO:0000259" key="19">
    <source>
        <dbReference type="PROSITE" id="PS51387"/>
    </source>
</evidence>
<evidence type="ECO:0000256" key="10">
    <source>
        <dbReference type="ARBA" id="ARBA00022857"/>
    </source>
</evidence>
<dbReference type="InterPro" id="IPR006094">
    <property type="entry name" value="Oxid_FAD_bind_N"/>
</dbReference>
<name>A0A261F4V5_9BIFI</name>
<dbReference type="Gene3D" id="3.90.78.10">
    <property type="entry name" value="UDP-N-acetylenolpyruvoylglucosamine reductase, C-terminal domain"/>
    <property type="match status" value="1"/>
</dbReference>
<comment type="function">
    <text evidence="2 17">Cell wall formation.</text>
</comment>
<evidence type="ECO:0000256" key="2">
    <source>
        <dbReference type="ARBA" id="ARBA00003921"/>
    </source>
</evidence>
<comment type="catalytic activity">
    <reaction evidence="16 17">
        <text>UDP-N-acetyl-alpha-D-muramate + NADP(+) = UDP-N-acetyl-3-O-(1-carboxyvinyl)-alpha-D-glucosamine + NADPH + H(+)</text>
        <dbReference type="Rhea" id="RHEA:12248"/>
        <dbReference type="ChEBI" id="CHEBI:15378"/>
        <dbReference type="ChEBI" id="CHEBI:57783"/>
        <dbReference type="ChEBI" id="CHEBI:58349"/>
        <dbReference type="ChEBI" id="CHEBI:68483"/>
        <dbReference type="ChEBI" id="CHEBI:70757"/>
        <dbReference type="EC" id="1.3.1.98"/>
    </reaction>
</comment>
<dbReference type="InterPro" id="IPR003170">
    <property type="entry name" value="MurB"/>
</dbReference>
<dbReference type="SUPFAM" id="SSF56194">
    <property type="entry name" value="Uridine diphospho-N-Acetylenolpyruvylglucosamine reductase, MurB, C-terminal domain"/>
    <property type="match status" value="1"/>
</dbReference>
<dbReference type="GO" id="GO:0008360">
    <property type="term" value="P:regulation of cell shape"/>
    <property type="evidence" value="ECO:0007669"/>
    <property type="project" value="UniProtKB-KW"/>
</dbReference>
<dbReference type="GO" id="GO:0009252">
    <property type="term" value="P:peptidoglycan biosynthetic process"/>
    <property type="evidence" value="ECO:0007669"/>
    <property type="project" value="UniProtKB-UniRule"/>
</dbReference>
<dbReference type="Pfam" id="PF01565">
    <property type="entry name" value="FAD_binding_4"/>
    <property type="match status" value="1"/>
</dbReference>
<dbReference type="GO" id="GO:0051301">
    <property type="term" value="P:cell division"/>
    <property type="evidence" value="ECO:0007669"/>
    <property type="project" value="UniProtKB-KW"/>
</dbReference>
<keyword evidence="15 17" id="KW-0961">Cell wall biogenesis/degradation</keyword>
<dbReference type="GO" id="GO:0005829">
    <property type="term" value="C:cytosol"/>
    <property type="evidence" value="ECO:0007669"/>
    <property type="project" value="TreeGrafter"/>
</dbReference>
<dbReference type="GO" id="GO:0008762">
    <property type="term" value="F:UDP-N-acetylmuramate dehydrogenase activity"/>
    <property type="evidence" value="ECO:0007669"/>
    <property type="project" value="UniProtKB-UniRule"/>
</dbReference>
<accession>A0A261F4V5</accession>
<keyword evidence="13 17" id="KW-0560">Oxidoreductase</keyword>
<evidence type="ECO:0000256" key="13">
    <source>
        <dbReference type="ARBA" id="ARBA00023002"/>
    </source>
</evidence>
<evidence type="ECO:0000256" key="6">
    <source>
        <dbReference type="ARBA" id="ARBA00022490"/>
    </source>
</evidence>
<dbReference type="PANTHER" id="PTHR21071">
    <property type="entry name" value="UDP-N-ACETYLENOLPYRUVOYLGLUCOSAMINE REDUCTASE"/>
    <property type="match status" value="1"/>
</dbReference>
<comment type="similarity">
    <text evidence="5 17">Belongs to the MurB family.</text>
</comment>
<dbReference type="HAMAP" id="MF_00037">
    <property type="entry name" value="MurB"/>
    <property type="match status" value="1"/>
</dbReference>
<keyword evidence="9 17" id="KW-0274">FAD</keyword>
<dbReference type="PANTHER" id="PTHR21071:SF4">
    <property type="entry name" value="UDP-N-ACETYLENOLPYRUVOYLGLUCOSAMINE REDUCTASE"/>
    <property type="match status" value="1"/>
</dbReference>
<comment type="pathway">
    <text evidence="4 17">Cell wall biogenesis; peptidoglycan biosynthesis.</text>
</comment>
<feature type="active site" evidence="17">
    <location>
        <position position="401"/>
    </location>
</feature>
<organism evidence="20 21">
    <name type="scientific">Alloscardovia macacae</name>
    <dbReference type="NCBI Taxonomy" id="1160091"/>
    <lineage>
        <taxon>Bacteria</taxon>
        <taxon>Bacillati</taxon>
        <taxon>Actinomycetota</taxon>
        <taxon>Actinomycetes</taxon>
        <taxon>Bifidobacteriales</taxon>
        <taxon>Bifidobacteriaceae</taxon>
        <taxon>Alloscardovia</taxon>
    </lineage>
</organism>
<evidence type="ECO:0000256" key="15">
    <source>
        <dbReference type="ARBA" id="ARBA00023316"/>
    </source>
</evidence>
<dbReference type="UniPathway" id="UPA00219"/>
<evidence type="ECO:0000256" key="4">
    <source>
        <dbReference type="ARBA" id="ARBA00004752"/>
    </source>
</evidence>
<keyword evidence="12 17" id="KW-0573">Peptidoglycan synthesis</keyword>
<dbReference type="EMBL" id="MWWT01000005">
    <property type="protein sequence ID" value="OZG54105.1"/>
    <property type="molecule type" value="Genomic_DNA"/>
</dbReference>
<dbReference type="Proteomes" id="UP000243657">
    <property type="component" value="Unassembled WGS sequence"/>
</dbReference>
<proteinExistence type="inferred from homology"/>
<evidence type="ECO:0000256" key="12">
    <source>
        <dbReference type="ARBA" id="ARBA00022984"/>
    </source>
</evidence>
<keyword evidence="10 17" id="KW-0521">NADP</keyword>
<feature type="domain" description="FAD-binding PCMH-type" evidence="19">
    <location>
        <begin position="21"/>
        <end position="214"/>
    </location>
</feature>
<evidence type="ECO:0000256" key="5">
    <source>
        <dbReference type="ARBA" id="ARBA00010485"/>
    </source>
</evidence>
<dbReference type="InterPro" id="IPR036635">
    <property type="entry name" value="MurB_C_sf"/>
</dbReference>
<keyword evidence="7 17" id="KW-0132">Cell division</keyword>
<protein>
    <recommendedName>
        <fullName evidence="17">UDP-N-acetylenolpyruvoylglucosamine reductase</fullName>
        <ecNumber evidence="17">1.3.1.98</ecNumber>
    </recommendedName>
    <alternativeName>
        <fullName evidence="17">UDP-N-acetylmuramate dehydrogenase</fullName>
    </alternativeName>
</protein>
<keyword evidence="8 17" id="KW-0285">Flavoprotein</keyword>
<gene>
    <name evidence="17" type="primary">murB</name>
    <name evidence="20" type="ORF">ALMA_0566</name>
</gene>
<evidence type="ECO:0000256" key="8">
    <source>
        <dbReference type="ARBA" id="ARBA00022630"/>
    </source>
</evidence>
<dbReference type="GO" id="GO:0071949">
    <property type="term" value="F:FAD binding"/>
    <property type="evidence" value="ECO:0007669"/>
    <property type="project" value="InterPro"/>
</dbReference>
<evidence type="ECO:0000256" key="11">
    <source>
        <dbReference type="ARBA" id="ARBA00022960"/>
    </source>
</evidence>
<dbReference type="AlphaFoldDB" id="A0A261F4V5"/>
<keyword evidence="6 17" id="KW-0963">Cytoplasm</keyword>
<feature type="active site" description="Proton donor" evidence="17">
    <location>
        <position position="300"/>
    </location>
</feature>
<evidence type="ECO:0000313" key="20">
    <source>
        <dbReference type="EMBL" id="OZG54105.1"/>
    </source>
</evidence>